<sequence length="353" mass="36287">MISKTFTLGEIASHLGADLHGDGQLPIRGLATLRNAKADQLSFLANSKYAKDLQDTHAGAVIIGQDLLGKCPTNALVLANPYLGYARISHWFVTDVNPPAGIHPSAVIASSASIDPSASIGANVVIGEAVMVGANTIIGAGCSVGTASIIGDGCHLMARVTLYSNVRLGNGVLVHSGAVIGSDGFGFAPHQGRWIKIAQLGGVEVGDDVEIGANTTIDSGALEPTRLGNGVKIDNQVQVAHNVQIGDFTAIAGCVGIAGSAIIGKHCTLGGGVGVAGHLEIGDNVHITGMSLVSASIREPGVYSSGTALTTNAQWRKNVARFRNLDDIAKRVKQLEKKLHSNSEDKGSLDDGN</sequence>
<dbReference type="PANTHER" id="PTHR43378:SF2">
    <property type="entry name" value="UDP-3-O-ACYLGLUCOSAMINE N-ACYLTRANSFERASE 1, MITOCHONDRIAL-RELATED"/>
    <property type="match status" value="1"/>
</dbReference>
<keyword evidence="1 7" id="KW-0444">Lipid biosynthesis</keyword>
<evidence type="ECO:0000256" key="7">
    <source>
        <dbReference type="HAMAP-Rule" id="MF_00523"/>
    </source>
</evidence>
<protein>
    <recommendedName>
        <fullName evidence="7">UDP-3-O-acylglucosamine N-acyltransferase</fullName>
        <ecNumber evidence="7">2.3.1.191</ecNumber>
    </recommendedName>
</protein>
<feature type="domain" description="UDP-3-O-[3-hydroxymyristoyl] glucosamine N-acyltransferase non-repeat region" evidence="8">
    <location>
        <begin position="25"/>
        <end position="90"/>
    </location>
</feature>
<dbReference type="NCBIfam" id="NF002060">
    <property type="entry name" value="PRK00892.1"/>
    <property type="match status" value="1"/>
</dbReference>
<dbReference type="InterPro" id="IPR007691">
    <property type="entry name" value="LpxD"/>
</dbReference>
<keyword evidence="3 7" id="KW-0808">Transferase</keyword>
<comment type="similarity">
    <text evidence="7">Belongs to the transferase hexapeptide repeat family. LpxD subfamily.</text>
</comment>
<dbReference type="HAMAP" id="MF_00523">
    <property type="entry name" value="LpxD"/>
    <property type="match status" value="1"/>
</dbReference>
<dbReference type="InterPro" id="IPR020573">
    <property type="entry name" value="UDP_GlcNAc_AcTrfase_non-rep"/>
</dbReference>
<comment type="pathway">
    <text evidence="7">Bacterial outer membrane biogenesis; LPS lipid A biosynthesis.</text>
</comment>
<dbReference type="CDD" id="cd03352">
    <property type="entry name" value="LbH_LpxD"/>
    <property type="match status" value="1"/>
</dbReference>
<gene>
    <name evidence="7 9" type="primary">lpxD</name>
    <name evidence="9" type="ORF">C4K68_23155</name>
</gene>
<feature type="active site" description="Proton acceptor" evidence="7">
    <location>
        <position position="241"/>
    </location>
</feature>
<dbReference type="Gene3D" id="3.40.1390.10">
    <property type="entry name" value="MurE/MurF, N-terminal domain"/>
    <property type="match status" value="1"/>
</dbReference>
<dbReference type="AlphaFoldDB" id="A0A2S5KK40"/>
<keyword evidence="5 7" id="KW-0443">Lipid metabolism</keyword>
<comment type="function">
    <text evidence="7">Catalyzes the N-acylation of UDP-3-O-acylglucosamine using 3-hydroxyacyl-ACP as the acyl donor. Is involved in the biosynthesis of lipid A, a phosphorylated glycolipid that anchors the lipopolysaccharide to the outer membrane of the cell.</text>
</comment>
<dbReference type="NCBIfam" id="TIGR01853">
    <property type="entry name" value="lipid_A_lpxD"/>
    <property type="match status" value="1"/>
</dbReference>
<evidence type="ECO:0000259" key="8">
    <source>
        <dbReference type="Pfam" id="PF04613"/>
    </source>
</evidence>
<evidence type="ECO:0000313" key="10">
    <source>
        <dbReference type="Proteomes" id="UP000238196"/>
    </source>
</evidence>
<dbReference type="EMBL" id="PRLP01000122">
    <property type="protein sequence ID" value="PPC74889.1"/>
    <property type="molecule type" value="Genomic_DNA"/>
</dbReference>
<dbReference type="Pfam" id="PF04613">
    <property type="entry name" value="LpxD"/>
    <property type="match status" value="1"/>
</dbReference>
<dbReference type="GO" id="GO:0009245">
    <property type="term" value="P:lipid A biosynthetic process"/>
    <property type="evidence" value="ECO:0007669"/>
    <property type="project" value="UniProtKB-UniRule"/>
</dbReference>
<organism evidence="9 10">
    <name type="scientific">Proteobacteria bacterium 228</name>
    <dbReference type="NCBI Taxonomy" id="2083153"/>
    <lineage>
        <taxon>Bacteria</taxon>
        <taxon>Pseudomonadati</taxon>
        <taxon>Pseudomonadota</taxon>
    </lineage>
</organism>
<evidence type="ECO:0000256" key="5">
    <source>
        <dbReference type="ARBA" id="ARBA00023098"/>
    </source>
</evidence>
<evidence type="ECO:0000256" key="1">
    <source>
        <dbReference type="ARBA" id="ARBA00022516"/>
    </source>
</evidence>
<dbReference type="GO" id="GO:0016410">
    <property type="term" value="F:N-acyltransferase activity"/>
    <property type="evidence" value="ECO:0007669"/>
    <property type="project" value="InterPro"/>
</dbReference>
<accession>A0A2S5KK40</accession>
<evidence type="ECO:0000256" key="4">
    <source>
        <dbReference type="ARBA" id="ARBA00022737"/>
    </source>
</evidence>
<evidence type="ECO:0000256" key="6">
    <source>
        <dbReference type="ARBA" id="ARBA00023315"/>
    </source>
</evidence>
<proteinExistence type="inferred from homology"/>
<dbReference type="SUPFAM" id="SSF51161">
    <property type="entry name" value="Trimeric LpxA-like enzymes"/>
    <property type="match status" value="1"/>
</dbReference>
<comment type="subunit">
    <text evidence="7">Homotrimer.</text>
</comment>
<dbReference type="PANTHER" id="PTHR43378">
    <property type="entry name" value="UDP-3-O-ACYLGLUCOSAMINE N-ACYLTRANSFERASE"/>
    <property type="match status" value="1"/>
</dbReference>
<dbReference type="Pfam" id="PF00132">
    <property type="entry name" value="Hexapep"/>
    <property type="match status" value="2"/>
</dbReference>
<comment type="caution">
    <text evidence="9">The sequence shown here is derived from an EMBL/GenBank/DDBJ whole genome shotgun (WGS) entry which is preliminary data.</text>
</comment>
<dbReference type="OrthoDB" id="5294785at2"/>
<dbReference type="InterPro" id="IPR011004">
    <property type="entry name" value="Trimer_LpxA-like_sf"/>
</dbReference>
<dbReference type="EC" id="2.3.1.191" evidence="7"/>
<dbReference type="Gene3D" id="2.160.10.10">
    <property type="entry name" value="Hexapeptide repeat proteins"/>
    <property type="match status" value="1"/>
</dbReference>
<comment type="catalytic activity">
    <reaction evidence="7">
        <text>a UDP-3-O-[(3R)-3-hydroxyacyl]-alpha-D-glucosamine + a (3R)-hydroxyacyl-[ACP] = a UDP-2-N,3-O-bis[(3R)-3-hydroxyacyl]-alpha-D-glucosamine + holo-[ACP] + H(+)</text>
        <dbReference type="Rhea" id="RHEA:53836"/>
        <dbReference type="Rhea" id="RHEA-COMP:9685"/>
        <dbReference type="Rhea" id="RHEA-COMP:9945"/>
        <dbReference type="ChEBI" id="CHEBI:15378"/>
        <dbReference type="ChEBI" id="CHEBI:64479"/>
        <dbReference type="ChEBI" id="CHEBI:78827"/>
        <dbReference type="ChEBI" id="CHEBI:137740"/>
        <dbReference type="ChEBI" id="CHEBI:137748"/>
        <dbReference type="EC" id="2.3.1.191"/>
    </reaction>
</comment>
<reference evidence="9 10" key="1">
    <citation type="submission" date="2018-02" db="EMBL/GenBank/DDBJ databases">
        <title>novel marine gammaproteobacteria from coastal saline agro ecosystem.</title>
        <authorList>
            <person name="Krishnan R."/>
            <person name="Ramesh Kumar N."/>
        </authorList>
    </citation>
    <scope>NUCLEOTIDE SEQUENCE [LARGE SCALE GENOMIC DNA]</scope>
    <source>
        <strain evidence="9 10">228</strain>
    </source>
</reference>
<keyword evidence="6 7" id="KW-0012">Acyltransferase</keyword>
<dbReference type="Gene3D" id="1.20.5.170">
    <property type="match status" value="1"/>
</dbReference>
<name>A0A2S5KK40_9PROT</name>
<keyword evidence="2 7" id="KW-0441">Lipid A biosynthesis</keyword>
<keyword evidence="4 7" id="KW-0677">Repeat</keyword>
<dbReference type="UniPathway" id="UPA00973"/>
<dbReference type="Proteomes" id="UP000238196">
    <property type="component" value="Unassembled WGS sequence"/>
</dbReference>
<dbReference type="InterPro" id="IPR001451">
    <property type="entry name" value="Hexapep"/>
</dbReference>
<evidence type="ECO:0000256" key="2">
    <source>
        <dbReference type="ARBA" id="ARBA00022556"/>
    </source>
</evidence>
<evidence type="ECO:0000256" key="3">
    <source>
        <dbReference type="ARBA" id="ARBA00022679"/>
    </source>
</evidence>
<evidence type="ECO:0000313" key="9">
    <source>
        <dbReference type="EMBL" id="PPC74889.1"/>
    </source>
</evidence>
<dbReference type="GO" id="GO:0016020">
    <property type="term" value="C:membrane"/>
    <property type="evidence" value="ECO:0007669"/>
    <property type="project" value="GOC"/>
</dbReference>
<dbReference type="GO" id="GO:0103118">
    <property type="term" value="F:UDP-3-O-[(3R)-3-hydroxyacyl]-glucosamine N-acyltransferase activity"/>
    <property type="evidence" value="ECO:0007669"/>
    <property type="project" value="UniProtKB-EC"/>
</dbReference>